<evidence type="ECO:0000313" key="2">
    <source>
        <dbReference type="EMBL" id="SLN29954.1"/>
    </source>
</evidence>
<accession>A0A1X6YT35</accession>
<organism evidence="2 3">
    <name type="scientific">Roseovarius albus</name>
    <dbReference type="NCBI Taxonomy" id="1247867"/>
    <lineage>
        <taxon>Bacteria</taxon>
        <taxon>Pseudomonadati</taxon>
        <taxon>Pseudomonadota</taxon>
        <taxon>Alphaproteobacteria</taxon>
        <taxon>Rhodobacterales</taxon>
        <taxon>Roseobacteraceae</taxon>
        <taxon>Roseovarius</taxon>
    </lineage>
</organism>
<dbReference type="RefSeq" id="WP_200812929.1">
    <property type="nucleotide sequence ID" value="NZ_FWFX01000003.1"/>
</dbReference>
<protein>
    <submittedName>
        <fullName evidence="2">Uncharacterized protein</fullName>
    </submittedName>
</protein>
<keyword evidence="3" id="KW-1185">Reference proteome</keyword>
<proteinExistence type="predicted"/>
<dbReference type="Proteomes" id="UP000193061">
    <property type="component" value="Unassembled WGS sequence"/>
</dbReference>
<gene>
    <name evidence="2" type="ORF">ROA7450_01286</name>
</gene>
<dbReference type="EMBL" id="FWFX01000003">
    <property type="protein sequence ID" value="SLN29954.1"/>
    <property type="molecule type" value="Genomic_DNA"/>
</dbReference>
<dbReference type="AlphaFoldDB" id="A0A1X6YT35"/>
<evidence type="ECO:0000256" key="1">
    <source>
        <dbReference type="SAM" id="MobiDB-lite"/>
    </source>
</evidence>
<evidence type="ECO:0000313" key="3">
    <source>
        <dbReference type="Proteomes" id="UP000193061"/>
    </source>
</evidence>
<feature type="region of interest" description="Disordered" evidence="1">
    <location>
        <begin position="33"/>
        <end position="52"/>
    </location>
</feature>
<name>A0A1X6YT35_9RHOB</name>
<reference evidence="2 3" key="1">
    <citation type="submission" date="2017-03" db="EMBL/GenBank/DDBJ databases">
        <authorList>
            <person name="Afonso C.L."/>
            <person name="Miller P.J."/>
            <person name="Scott M.A."/>
            <person name="Spackman E."/>
            <person name="Goraichik I."/>
            <person name="Dimitrov K.M."/>
            <person name="Suarez D.L."/>
            <person name="Swayne D.E."/>
        </authorList>
    </citation>
    <scope>NUCLEOTIDE SEQUENCE [LARGE SCALE GENOMIC DNA]</scope>
    <source>
        <strain evidence="2 3">CECT 7450</strain>
    </source>
</reference>
<sequence>MIRPLAIAILACGVVITPMQALSFNTGSLFPTITYPEPTPEPVTRDTTQTER</sequence>